<organism evidence="2">
    <name type="scientific">Megavirus courdo7</name>
    <dbReference type="NCBI Taxonomy" id="1128135"/>
    <lineage>
        <taxon>Viruses</taxon>
        <taxon>Varidnaviria</taxon>
        <taxon>Bamfordvirae</taxon>
        <taxon>Nucleocytoviricota</taxon>
        <taxon>Megaviricetes</taxon>
        <taxon>Imitervirales</taxon>
        <taxon>Mimiviridae</taxon>
        <taxon>Megamimivirinae</taxon>
        <taxon>Megavirus</taxon>
    </lineage>
</organism>
<gene>
    <name evidence="2" type="ORF">c7_L53</name>
</gene>
<name>H2E9P6_9VIRU</name>
<dbReference type="EMBL" id="JN885990">
    <property type="protein sequence ID" value="AEX61119.1"/>
    <property type="molecule type" value="Genomic_DNA"/>
</dbReference>
<accession>H2E9P6</accession>
<feature type="region of interest" description="Disordered" evidence="1">
    <location>
        <begin position="1"/>
        <end position="31"/>
    </location>
</feature>
<sequence>MSKKNNKLDLAFNLNRPGGGPQGPPIKIIDDDPIYEEYTGDEICHV</sequence>
<proteinExistence type="predicted"/>
<evidence type="ECO:0000256" key="1">
    <source>
        <dbReference type="SAM" id="MobiDB-lite"/>
    </source>
</evidence>
<protein>
    <submittedName>
        <fullName evidence="2">Uncharacterized protein</fullName>
    </submittedName>
</protein>
<evidence type="ECO:0000313" key="2">
    <source>
        <dbReference type="EMBL" id="AEX61119.1"/>
    </source>
</evidence>
<reference evidence="2" key="1">
    <citation type="submission" date="2011-10" db="EMBL/GenBank/DDBJ databases">
        <title>Provirophages and transpovirons: unique mobilome of giant viruses.</title>
        <authorList>
            <person name="Desnues C."/>
            <person name="LaScola B."/>
            <person name="Yutin N."/>
            <person name="Fournous G."/>
            <person name="Koonin E."/>
            <person name="Raoult D."/>
        </authorList>
    </citation>
    <scope>NUCLEOTIDE SEQUENCE</scope>
    <source>
        <strain evidence="2">Mv13-c7</strain>
    </source>
</reference>